<evidence type="ECO:0000256" key="4">
    <source>
        <dbReference type="ARBA" id="ARBA00023015"/>
    </source>
</evidence>
<feature type="domain" description="HTH gntR-type" evidence="8">
    <location>
        <begin position="10"/>
        <end position="78"/>
    </location>
</feature>
<keyword evidence="3" id="KW-0663">Pyridoxal phosphate</keyword>
<dbReference type="InterPro" id="IPR051446">
    <property type="entry name" value="HTH_trans_reg/aminotransferase"/>
</dbReference>
<dbReference type="GO" id="GO:0030170">
    <property type="term" value="F:pyridoxal phosphate binding"/>
    <property type="evidence" value="ECO:0007669"/>
    <property type="project" value="InterPro"/>
</dbReference>
<dbReference type="InterPro" id="IPR036390">
    <property type="entry name" value="WH_DNA-bd_sf"/>
</dbReference>
<evidence type="ECO:0000256" key="3">
    <source>
        <dbReference type="ARBA" id="ARBA00022898"/>
    </source>
</evidence>
<dbReference type="PANTHER" id="PTHR46577:SF2">
    <property type="entry name" value="TRANSCRIPTIONAL REGULATORY PROTEIN"/>
    <property type="match status" value="1"/>
</dbReference>
<keyword evidence="7" id="KW-0175">Coiled coil</keyword>
<dbReference type="AlphaFoldDB" id="A0AAF0BH10"/>
<dbReference type="InterPro" id="IPR015424">
    <property type="entry name" value="PyrdxlP-dep_Trfase"/>
</dbReference>
<dbReference type="SUPFAM" id="SSF46785">
    <property type="entry name" value="Winged helix' DNA-binding domain"/>
    <property type="match status" value="1"/>
</dbReference>
<evidence type="ECO:0000256" key="5">
    <source>
        <dbReference type="ARBA" id="ARBA00023125"/>
    </source>
</evidence>
<sequence>MLELDKSSNVPLYRQVMHQMIEKINQGTYAPATRLPSERQLARELGVNRSTVVRAYDELYALAFVERREGSGTYVRPPENLKNLYAQRQPDQLLSTINQQNSDYTTYDDIKLYLQSHDEVIDTFTGELPSTLVPNLTLPPFHWQDFLQQPVESFGSESLRQGISSLMKKAYGYRPDVKELLLTAGGQQSLYLLLQTLLKPGDVVAIESPSFFRGLSILKAMSLKVIEIPVDHEGIVVEKLAEEWQHHSIRLVITNPNFQNPTGTTLTKKRRLALLKLCKKYRVPLIEDDVFGLLSFDTAQQVPLLKQMAPEMVIYLGSLSKILGQRVQLGWIDAPVGLLEQVVRLRDSAESQLSIFPQVLASHALNQPSFYNQLLMTKQQLQKQCALLEEAFEEIGEDWKVFWPRGGYYVWLTYQGRVLTKEDWDVLLSFGVAVLPSYLIETSTQSCRMNFARIQVEELPTLIKAFRDTTRLWRKKKTRQ</sequence>
<evidence type="ECO:0000256" key="6">
    <source>
        <dbReference type="ARBA" id="ARBA00023163"/>
    </source>
</evidence>
<dbReference type="Pfam" id="PF00155">
    <property type="entry name" value="Aminotran_1_2"/>
    <property type="match status" value="1"/>
</dbReference>
<dbReference type="EMBL" id="CP116507">
    <property type="protein sequence ID" value="WCG21920.1"/>
    <property type="molecule type" value="Genomic_DNA"/>
</dbReference>
<organism evidence="9 10">
    <name type="scientific">Vagococcus lutrae</name>
    <dbReference type="NCBI Taxonomy" id="81947"/>
    <lineage>
        <taxon>Bacteria</taxon>
        <taxon>Bacillati</taxon>
        <taxon>Bacillota</taxon>
        <taxon>Bacilli</taxon>
        <taxon>Lactobacillales</taxon>
        <taxon>Enterococcaceae</taxon>
        <taxon>Vagococcus</taxon>
    </lineage>
</organism>
<dbReference type="InterPro" id="IPR000524">
    <property type="entry name" value="Tscrpt_reg_HTH_GntR"/>
</dbReference>
<dbReference type="CDD" id="cd00609">
    <property type="entry name" value="AAT_like"/>
    <property type="match status" value="1"/>
</dbReference>
<feature type="coiled-coil region" evidence="7">
    <location>
        <begin position="371"/>
        <end position="398"/>
    </location>
</feature>
<keyword evidence="2 9" id="KW-0032">Aminotransferase</keyword>
<gene>
    <name evidence="9" type="ORF">PML95_05810</name>
</gene>
<comment type="similarity">
    <text evidence="1">In the C-terminal section; belongs to the class-I pyridoxal-phosphate-dependent aminotransferase family.</text>
</comment>
<reference evidence="9" key="1">
    <citation type="submission" date="2023-01" db="EMBL/GenBank/DDBJ databases">
        <title>Oxazolidinone resistance genes in florfenicol resistant enterococci from beef cattle and veal calves at slaughter.</title>
        <authorList>
            <person name="Biggel M."/>
        </authorList>
    </citation>
    <scope>NUCLEOTIDE SEQUENCE</scope>
    <source>
        <strain evidence="9">K204-1</strain>
    </source>
</reference>
<dbReference type="Gene3D" id="3.40.640.10">
    <property type="entry name" value="Type I PLP-dependent aspartate aminotransferase-like (Major domain)"/>
    <property type="match status" value="1"/>
</dbReference>
<keyword evidence="5" id="KW-0238">DNA-binding</keyword>
<evidence type="ECO:0000313" key="9">
    <source>
        <dbReference type="EMBL" id="WCG21920.1"/>
    </source>
</evidence>
<evidence type="ECO:0000313" key="10">
    <source>
        <dbReference type="Proteomes" id="UP001179600"/>
    </source>
</evidence>
<dbReference type="Gene3D" id="1.10.10.10">
    <property type="entry name" value="Winged helix-like DNA-binding domain superfamily/Winged helix DNA-binding domain"/>
    <property type="match status" value="1"/>
</dbReference>
<dbReference type="SMART" id="SM00345">
    <property type="entry name" value="HTH_GNTR"/>
    <property type="match status" value="1"/>
</dbReference>
<accession>A0AAF0BH10</accession>
<dbReference type="PRINTS" id="PR00035">
    <property type="entry name" value="HTHGNTR"/>
</dbReference>
<dbReference type="InterPro" id="IPR036388">
    <property type="entry name" value="WH-like_DNA-bd_sf"/>
</dbReference>
<dbReference type="GO" id="GO:0003677">
    <property type="term" value="F:DNA binding"/>
    <property type="evidence" value="ECO:0007669"/>
    <property type="project" value="UniProtKB-KW"/>
</dbReference>
<dbReference type="GO" id="GO:0008483">
    <property type="term" value="F:transaminase activity"/>
    <property type="evidence" value="ECO:0007669"/>
    <property type="project" value="UniProtKB-KW"/>
</dbReference>
<dbReference type="CDD" id="cd07377">
    <property type="entry name" value="WHTH_GntR"/>
    <property type="match status" value="1"/>
</dbReference>
<evidence type="ECO:0000259" key="8">
    <source>
        <dbReference type="PROSITE" id="PS50949"/>
    </source>
</evidence>
<keyword evidence="6" id="KW-0804">Transcription</keyword>
<dbReference type="InterPro" id="IPR015421">
    <property type="entry name" value="PyrdxlP-dep_Trfase_major"/>
</dbReference>
<keyword evidence="2 9" id="KW-0808">Transferase</keyword>
<evidence type="ECO:0000256" key="7">
    <source>
        <dbReference type="SAM" id="Coils"/>
    </source>
</evidence>
<dbReference type="SUPFAM" id="SSF53383">
    <property type="entry name" value="PLP-dependent transferases"/>
    <property type="match status" value="1"/>
</dbReference>
<dbReference type="GO" id="GO:0003700">
    <property type="term" value="F:DNA-binding transcription factor activity"/>
    <property type="evidence" value="ECO:0007669"/>
    <property type="project" value="InterPro"/>
</dbReference>
<dbReference type="Gene3D" id="3.90.1150.10">
    <property type="entry name" value="Aspartate Aminotransferase, domain 1"/>
    <property type="match status" value="1"/>
</dbReference>
<dbReference type="PROSITE" id="PS50949">
    <property type="entry name" value="HTH_GNTR"/>
    <property type="match status" value="1"/>
</dbReference>
<dbReference type="Proteomes" id="UP001179600">
    <property type="component" value="Chromosome"/>
</dbReference>
<keyword evidence="4" id="KW-0805">Transcription regulation</keyword>
<proteinExistence type="inferred from homology"/>
<evidence type="ECO:0000256" key="1">
    <source>
        <dbReference type="ARBA" id="ARBA00005384"/>
    </source>
</evidence>
<dbReference type="InterPro" id="IPR004839">
    <property type="entry name" value="Aminotransferase_I/II_large"/>
</dbReference>
<protein>
    <submittedName>
        <fullName evidence="9">PLP-dependent aminotransferase family protein</fullName>
    </submittedName>
</protein>
<dbReference type="Pfam" id="PF00392">
    <property type="entry name" value="GntR"/>
    <property type="match status" value="1"/>
</dbReference>
<name>A0AAF0BH10_9ENTE</name>
<dbReference type="RefSeq" id="WP_272163038.1">
    <property type="nucleotide sequence ID" value="NZ_CP116507.1"/>
</dbReference>
<dbReference type="InterPro" id="IPR015422">
    <property type="entry name" value="PyrdxlP-dep_Trfase_small"/>
</dbReference>
<evidence type="ECO:0000256" key="2">
    <source>
        <dbReference type="ARBA" id="ARBA00022576"/>
    </source>
</evidence>
<dbReference type="PANTHER" id="PTHR46577">
    <property type="entry name" value="HTH-TYPE TRANSCRIPTIONAL REGULATORY PROTEIN GABR"/>
    <property type="match status" value="1"/>
</dbReference>